<evidence type="ECO:0000256" key="1">
    <source>
        <dbReference type="ARBA" id="ARBA00006658"/>
    </source>
</evidence>
<proteinExistence type="inferred from homology"/>
<accession>A0A395IZB9</accession>
<dbReference type="PANTHER" id="PTHR21021">
    <property type="entry name" value="GAF/PUTATIVE CYTOSKELETAL PROTEIN"/>
    <property type="match status" value="1"/>
</dbReference>
<keyword evidence="3" id="KW-1185">Reference proteome</keyword>
<protein>
    <recommendedName>
        <fullName evidence="4">TIP41-like protein</fullName>
    </recommendedName>
</protein>
<organism evidence="2 3">
    <name type="scientific">Monilinia fructigena</name>
    <dbReference type="NCBI Taxonomy" id="38457"/>
    <lineage>
        <taxon>Eukaryota</taxon>
        <taxon>Fungi</taxon>
        <taxon>Dikarya</taxon>
        <taxon>Ascomycota</taxon>
        <taxon>Pezizomycotina</taxon>
        <taxon>Leotiomycetes</taxon>
        <taxon>Helotiales</taxon>
        <taxon>Sclerotiniaceae</taxon>
        <taxon>Monilinia</taxon>
    </lineage>
</organism>
<dbReference type="AlphaFoldDB" id="A0A395IZB9"/>
<gene>
    <name evidence="2" type="ORF">DID88_003722</name>
</gene>
<dbReference type="GO" id="GO:0031929">
    <property type="term" value="P:TOR signaling"/>
    <property type="evidence" value="ECO:0007669"/>
    <property type="project" value="TreeGrafter"/>
</dbReference>
<dbReference type="InterPro" id="IPR007303">
    <property type="entry name" value="TIP41-like"/>
</dbReference>
<dbReference type="OrthoDB" id="10253878at2759"/>
<sequence>MIIRIIRKRREQSTLRVKPTASITILYSRDHTILQPWAFNGPINETYPTPRAVETATVSHIQKGFKISARKLPISKSGPIDKMSEKLGIPVPEMIFGDNMVAIEHLESGWRMEFNAYDALDLVDKTDKNMLKVAYSKEWSSSREKTHEGIKEIVKPFDWSYTTEYKGTVTNGKSFALDNSDPIPIALLKRQDPILFFEEVVLYESELDDNGISVFSCKLRVMPDRMLLLCRLFMRLDNVLVRIRDTRIYVDFNTNKVIRDYTEKEDAFDTVKKNLLYSGKLPDDLTIALRDPNQIAHLVPEVTHTIENLTLP</sequence>
<dbReference type="EMBL" id="QKRW01000018">
    <property type="protein sequence ID" value="RAL63679.1"/>
    <property type="molecule type" value="Genomic_DNA"/>
</dbReference>
<evidence type="ECO:0008006" key="4">
    <source>
        <dbReference type="Google" id="ProtNLM"/>
    </source>
</evidence>
<dbReference type="InterPro" id="IPR051330">
    <property type="entry name" value="Phosphatase_reg/MetRdx"/>
</dbReference>
<dbReference type="GO" id="GO:0005829">
    <property type="term" value="C:cytosol"/>
    <property type="evidence" value="ECO:0007669"/>
    <property type="project" value="TreeGrafter"/>
</dbReference>
<dbReference type="Proteomes" id="UP000249056">
    <property type="component" value="Unassembled WGS sequence"/>
</dbReference>
<dbReference type="PANTHER" id="PTHR21021:SF16">
    <property type="entry name" value="TIP41-LIKE PROTEIN"/>
    <property type="match status" value="1"/>
</dbReference>
<comment type="caution">
    <text evidence="2">The sequence shown here is derived from an EMBL/GenBank/DDBJ whole genome shotgun (WGS) entry which is preliminary data.</text>
</comment>
<name>A0A395IZB9_9HELO</name>
<reference evidence="2 3" key="1">
    <citation type="submission" date="2018-06" db="EMBL/GenBank/DDBJ databases">
        <title>Genome Sequence of the Brown Rot Fungal Pathogen Monilinia fructigena.</title>
        <authorList>
            <person name="Landi L."/>
            <person name="De Miccolis Angelini R.M."/>
            <person name="Pollastro S."/>
            <person name="Abate D."/>
            <person name="Faretra F."/>
            <person name="Romanazzi G."/>
        </authorList>
    </citation>
    <scope>NUCLEOTIDE SEQUENCE [LARGE SCALE GENOMIC DNA]</scope>
    <source>
        <strain evidence="2 3">Mfrg269</strain>
    </source>
</reference>
<evidence type="ECO:0000313" key="3">
    <source>
        <dbReference type="Proteomes" id="UP000249056"/>
    </source>
</evidence>
<dbReference type="Pfam" id="PF04176">
    <property type="entry name" value="TIP41"/>
    <property type="match status" value="1"/>
</dbReference>
<comment type="similarity">
    <text evidence="1">Belongs to the TIP41 family.</text>
</comment>
<evidence type="ECO:0000313" key="2">
    <source>
        <dbReference type="EMBL" id="RAL63679.1"/>
    </source>
</evidence>